<name>A0A0K2AK13_STRA7</name>
<evidence type="ECO:0000313" key="2">
    <source>
        <dbReference type="EMBL" id="AKZ53192.1"/>
    </source>
</evidence>
<dbReference type="Proteomes" id="UP000061018">
    <property type="component" value="Chromosome"/>
</dbReference>
<accession>A0A0K2AK13</accession>
<proteinExistence type="predicted"/>
<reference evidence="3" key="1">
    <citation type="journal article" date="2015" name="J. Biotechnol.">
        <title>Complete genome sequence of Streptomyces ambofaciens ATCC 23877, the spiramycin producer.</title>
        <authorList>
            <person name="Thibessard A."/>
            <person name="Haas D."/>
            <person name="Gerbaud C."/>
            <person name="Aigle B."/>
            <person name="Lautru S."/>
            <person name="Pernodet J.L."/>
            <person name="Leblond P."/>
        </authorList>
    </citation>
    <scope>NUCLEOTIDE SEQUENCE [LARGE SCALE GENOMIC DNA]</scope>
    <source>
        <strain evidence="3">ATCC 23877 / 3486 / DSM 40053 / JCM 4204 / NBRC 12836 / NRRL B-2516</strain>
    </source>
</reference>
<feature type="compositionally biased region" description="Basic and acidic residues" evidence="1">
    <location>
        <begin position="50"/>
        <end position="59"/>
    </location>
</feature>
<feature type="compositionally biased region" description="Low complexity" evidence="1">
    <location>
        <begin position="29"/>
        <end position="43"/>
    </location>
</feature>
<evidence type="ECO:0000256" key="1">
    <source>
        <dbReference type="SAM" id="MobiDB-lite"/>
    </source>
</evidence>
<feature type="region of interest" description="Disordered" evidence="1">
    <location>
        <begin position="1"/>
        <end position="59"/>
    </location>
</feature>
<sequence>MAVQRYESPGALRRGRRVDSGRQAGTPVAAASLAPGGPAAALTGGAGARQPDRPPYGHE</sequence>
<evidence type="ECO:0000313" key="3">
    <source>
        <dbReference type="Proteomes" id="UP000061018"/>
    </source>
</evidence>
<dbReference type="EMBL" id="CP012382">
    <property type="protein sequence ID" value="AKZ53192.1"/>
    <property type="molecule type" value="Genomic_DNA"/>
</dbReference>
<dbReference type="KEGG" id="samb:SAM23877_0143"/>
<protein>
    <submittedName>
        <fullName evidence="2">Uncharacterized protein</fullName>
    </submittedName>
</protein>
<dbReference type="AlphaFoldDB" id="A0A0K2AK13"/>
<organism evidence="2 3">
    <name type="scientific">Streptomyces ambofaciens (strain ATCC 23877 / 3486 / DSM 40053 / JCM 4204 / NBRC 12836 / NRRL B-2516)</name>
    <dbReference type="NCBI Taxonomy" id="278992"/>
    <lineage>
        <taxon>Bacteria</taxon>
        <taxon>Bacillati</taxon>
        <taxon>Actinomycetota</taxon>
        <taxon>Actinomycetes</taxon>
        <taxon>Kitasatosporales</taxon>
        <taxon>Streptomycetaceae</taxon>
        <taxon>Streptomyces</taxon>
    </lineage>
</organism>
<gene>
    <name evidence="2" type="ORF">SAM23877_0143</name>
</gene>